<dbReference type="AlphaFoldDB" id="A0A834IGB1"/>
<name>A0A834IGB1_RHYFE</name>
<dbReference type="OrthoDB" id="125347at2759"/>
<proteinExistence type="predicted"/>
<dbReference type="Proteomes" id="UP000625711">
    <property type="component" value="Unassembled WGS sequence"/>
</dbReference>
<comment type="caution">
    <text evidence="1">The sequence shown here is derived from an EMBL/GenBank/DDBJ whole genome shotgun (WGS) entry which is preliminary data.</text>
</comment>
<organism evidence="1 2">
    <name type="scientific">Rhynchophorus ferrugineus</name>
    <name type="common">Red palm weevil</name>
    <name type="synonym">Curculio ferrugineus</name>
    <dbReference type="NCBI Taxonomy" id="354439"/>
    <lineage>
        <taxon>Eukaryota</taxon>
        <taxon>Metazoa</taxon>
        <taxon>Ecdysozoa</taxon>
        <taxon>Arthropoda</taxon>
        <taxon>Hexapoda</taxon>
        <taxon>Insecta</taxon>
        <taxon>Pterygota</taxon>
        <taxon>Neoptera</taxon>
        <taxon>Endopterygota</taxon>
        <taxon>Coleoptera</taxon>
        <taxon>Polyphaga</taxon>
        <taxon>Cucujiformia</taxon>
        <taxon>Curculionidae</taxon>
        <taxon>Dryophthorinae</taxon>
        <taxon>Rhynchophorus</taxon>
    </lineage>
</organism>
<dbReference type="EMBL" id="JAACXV010001693">
    <property type="protein sequence ID" value="KAF7277480.1"/>
    <property type="molecule type" value="Genomic_DNA"/>
</dbReference>
<gene>
    <name evidence="1" type="ORF">GWI33_007111</name>
</gene>
<evidence type="ECO:0000313" key="2">
    <source>
        <dbReference type="Proteomes" id="UP000625711"/>
    </source>
</evidence>
<reference evidence="1" key="1">
    <citation type="submission" date="2020-08" db="EMBL/GenBank/DDBJ databases">
        <title>Genome sequencing and assembly of the red palm weevil Rhynchophorus ferrugineus.</title>
        <authorList>
            <person name="Dias G.B."/>
            <person name="Bergman C.M."/>
            <person name="Manee M."/>
        </authorList>
    </citation>
    <scope>NUCLEOTIDE SEQUENCE</scope>
    <source>
        <strain evidence="1">AA-2017</strain>
        <tissue evidence="1">Whole larva</tissue>
    </source>
</reference>
<protein>
    <submittedName>
        <fullName evidence="1">Uncharacterized protein</fullName>
    </submittedName>
</protein>
<sequence>MTCHSVNLLSCGREFKNNLLFKRLSSNSLLFLMMIYSVEVCEELSYADTVTSMLPVANKETEDESKINQHECTIKDARNALDAIKCIFLKKSGLSDGLVKSITELDCTLDNYN</sequence>
<evidence type="ECO:0000313" key="1">
    <source>
        <dbReference type="EMBL" id="KAF7277480.1"/>
    </source>
</evidence>
<accession>A0A834IGB1</accession>
<keyword evidence="2" id="KW-1185">Reference proteome</keyword>